<keyword evidence="2" id="KW-1185">Reference proteome</keyword>
<sequence length="789" mass="86663">MSCRLKISQIITIFLTLQFSVDNVVLISTTAARNTNYTDFQALLSIQSQILIDPHGFLALWNQSLPFCLWKGVTCSTRRPRVVTLDLSGMEVSGTLSPYIGNLTFLKDLRLGNNSFHGKIPQEIGRLYRLQHISLYNNSFQGEIPTNLTQCSDLKEINFDKNFLEGKIPSEFSSLSNLQNLILSLNHFKGSIPSSLGNLSALRTLSLSFNGLEGNIPTEFAKLSNLESLQLSANILSVLDIGMNGLSGPIPMKMGNLKQLQRLDFSGNPLGSESTGLSFLDSLTNCTNLMILHLNGNNHRGILPRSVTNLSTELISLRLDGNYISGGIPESIGELTNLQGLYLSRNNFTGGIPPSIGGLSSLYVLEMQENMLDGVIPGSLGKCSRLSRLDLSHNRLTGVIPVKILGISSLIVLSIAHNQLSGHLPLEVGALTNLTSFDVSENNLSGELPYTLVSCLGLEFLSLNSNHFNGNIPESFGSLEGLQLLDLSSNDLSGAIPTSFAKILSLQYLNLSFNDLEGEVPRIGLYGNSSAFSIDGNNKLCGGIRSLQLPECKKEMPPREEVPFGIMMTLLTAGYLIFALLVHIFLLHYCTRDTSSQTTESSSDSPLGNHYRKLSYKELSQATDDFSPNNLIAMGRYSSVYKGILRYSEQKVAVKLLNLQQQGARKCFEAECEALRSTRHKNIVKIITSCSGTDFKGSEFKALVYELMSNGSLESWLHPISTDVQQKKSLKLIQRLNIAIDVASAIDYLHNCCEIRIIHRDIKPSNILLDHKLCSFGGLWLCEVSFSSS</sequence>
<dbReference type="Proteomes" id="UP001060085">
    <property type="component" value="Linkage Group LG06"/>
</dbReference>
<proteinExistence type="predicted"/>
<comment type="caution">
    <text evidence="1">The sequence shown here is derived from an EMBL/GenBank/DDBJ whole genome shotgun (WGS) entry which is preliminary data.</text>
</comment>
<gene>
    <name evidence="1" type="ORF">M9H77_25177</name>
</gene>
<organism evidence="1 2">
    <name type="scientific">Catharanthus roseus</name>
    <name type="common">Madagascar periwinkle</name>
    <name type="synonym">Vinca rosea</name>
    <dbReference type="NCBI Taxonomy" id="4058"/>
    <lineage>
        <taxon>Eukaryota</taxon>
        <taxon>Viridiplantae</taxon>
        <taxon>Streptophyta</taxon>
        <taxon>Embryophyta</taxon>
        <taxon>Tracheophyta</taxon>
        <taxon>Spermatophyta</taxon>
        <taxon>Magnoliopsida</taxon>
        <taxon>eudicotyledons</taxon>
        <taxon>Gunneridae</taxon>
        <taxon>Pentapetalae</taxon>
        <taxon>asterids</taxon>
        <taxon>lamiids</taxon>
        <taxon>Gentianales</taxon>
        <taxon>Apocynaceae</taxon>
        <taxon>Rauvolfioideae</taxon>
        <taxon>Vinceae</taxon>
        <taxon>Catharanthinae</taxon>
        <taxon>Catharanthus</taxon>
    </lineage>
</organism>
<evidence type="ECO:0000313" key="2">
    <source>
        <dbReference type="Proteomes" id="UP001060085"/>
    </source>
</evidence>
<accession>A0ACC0A867</accession>
<reference evidence="2" key="1">
    <citation type="journal article" date="2023" name="Nat. Plants">
        <title>Single-cell RNA sequencing provides a high-resolution roadmap for understanding the multicellular compartmentation of specialized metabolism.</title>
        <authorList>
            <person name="Sun S."/>
            <person name="Shen X."/>
            <person name="Li Y."/>
            <person name="Li Y."/>
            <person name="Wang S."/>
            <person name="Li R."/>
            <person name="Zhang H."/>
            <person name="Shen G."/>
            <person name="Guo B."/>
            <person name="Wei J."/>
            <person name="Xu J."/>
            <person name="St-Pierre B."/>
            <person name="Chen S."/>
            <person name="Sun C."/>
        </authorList>
    </citation>
    <scope>NUCLEOTIDE SEQUENCE [LARGE SCALE GENOMIC DNA]</scope>
</reference>
<dbReference type="EMBL" id="CM044706">
    <property type="protein sequence ID" value="KAI5656384.1"/>
    <property type="molecule type" value="Genomic_DNA"/>
</dbReference>
<protein>
    <submittedName>
        <fullName evidence="1">Uncharacterized protein</fullName>
    </submittedName>
</protein>
<evidence type="ECO:0000313" key="1">
    <source>
        <dbReference type="EMBL" id="KAI5656384.1"/>
    </source>
</evidence>
<name>A0ACC0A867_CATRO</name>